<feature type="transmembrane region" description="Helical" evidence="1">
    <location>
        <begin position="69"/>
        <end position="88"/>
    </location>
</feature>
<gene>
    <name evidence="3" type="ORF">FK219_000375</name>
</gene>
<dbReference type="RefSeq" id="WP_152581918.1">
    <property type="nucleotide sequence ID" value="NZ_VIKT02000001.1"/>
</dbReference>
<proteinExistence type="predicted"/>
<dbReference type="Gene3D" id="3.60.10.10">
    <property type="entry name" value="Endonuclease/exonuclease/phosphatase"/>
    <property type="match status" value="1"/>
</dbReference>
<feature type="transmembrane region" description="Helical" evidence="1">
    <location>
        <begin position="41"/>
        <end position="62"/>
    </location>
</feature>
<organism evidence="3 4">
    <name type="scientific">Microcella pacifica</name>
    <dbReference type="NCBI Taxonomy" id="2591847"/>
    <lineage>
        <taxon>Bacteria</taxon>
        <taxon>Bacillati</taxon>
        <taxon>Actinomycetota</taxon>
        <taxon>Actinomycetes</taxon>
        <taxon>Micrococcales</taxon>
        <taxon>Microbacteriaceae</taxon>
        <taxon>Microcella</taxon>
    </lineage>
</organism>
<accession>A0A9E5JK41</accession>
<dbReference type="Pfam" id="PF03372">
    <property type="entry name" value="Exo_endo_phos"/>
    <property type="match status" value="1"/>
</dbReference>
<keyword evidence="3" id="KW-0378">Hydrolase</keyword>
<reference evidence="3 4" key="1">
    <citation type="submission" date="2019-06" db="EMBL/GenBank/DDBJ databases">
        <authorList>
            <person name="De-Chao Zhang Q."/>
        </authorList>
    </citation>
    <scope>NUCLEOTIDE SEQUENCE [LARGE SCALE GENOMIC DNA]</scope>
    <source>
        <strain evidence="3 4">KN1116</strain>
    </source>
</reference>
<feature type="domain" description="Endonuclease/exonuclease/phosphatase" evidence="2">
    <location>
        <begin position="109"/>
        <end position="330"/>
    </location>
</feature>
<keyword evidence="3" id="KW-0255">Endonuclease</keyword>
<dbReference type="InterPro" id="IPR036691">
    <property type="entry name" value="Endo/exonu/phosph_ase_sf"/>
</dbReference>
<keyword evidence="4" id="KW-1185">Reference proteome</keyword>
<evidence type="ECO:0000259" key="2">
    <source>
        <dbReference type="Pfam" id="PF03372"/>
    </source>
</evidence>
<dbReference type="Proteomes" id="UP000818266">
    <property type="component" value="Unassembled WGS sequence"/>
</dbReference>
<comment type="caution">
    <text evidence="3">The sequence shown here is derived from an EMBL/GenBank/DDBJ whole genome shotgun (WGS) entry which is preliminary data.</text>
</comment>
<evidence type="ECO:0000313" key="3">
    <source>
        <dbReference type="EMBL" id="NHF61709.1"/>
    </source>
</evidence>
<dbReference type="AlphaFoldDB" id="A0A9E5JK41"/>
<keyword evidence="1" id="KW-0472">Membrane</keyword>
<name>A0A9E5JK41_9MICO</name>
<protein>
    <submittedName>
        <fullName evidence="3">Endonuclease/exonuclease/phosphatase family protein</fullName>
    </submittedName>
</protein>
<evidence type="ECO:0000313" key="4">
    <source>
        <dbReference type="Proteomes" id="UP000818266"/>
    </source>
</evidence>
<dbReference type="InterPro" id="IPR005135">
    <property type="entry name" value="Endo/exonuclease/phosphatase"/>
</dbReference>
<reference evidence="3 4" key="2">
    <citation type="submission" date="2020-03" db="EMBL/GenBank/DDBJ databases">
        <title>Chryseoglobus sp. isolated from a deep-sea seamount.</title>
        <authorList>
            <person name="Zhang D.-C."/>
        </authorList>
    </citation>
    <scope>NUCLEOTIDE SEQUENCE [LARGE SCALE GENOMIC DNA]</scope>
    <source>
        <strain evidence="3 4">KN1116</strain>
    </source>
</reference>
<keyword evidence="3" id="KW-0540">Nuclease</keyword>
<dbReference type="EMBL" id="VIKT02000001">
    <property type="protein sequence ID" value="NHF61709.1"/>
    <property type="molecule type" value="Genomic_DNA"/>
</dbReference>
<dbReference type="OrthoDB" id="2340043at2"/>
<dbReference type="SUPFAM" id="SSF56219">
    <property type="entry name" value="DNase I-like"/>
    <property type="match status" value="1"/>
</dbReference>
<evidence type="ECO:0000256" key="1">
    <source>
        <dbReference type="SAM" id="Phobius"/>
    </source>
</evidence>
<dbReference type="GO" id="GO:0004519">
    <property type="term" value="F:endonuclease activity"/>
    <property type="evidence" value="ECO:0007669"/>
    <property type="project" value="UniProtKB-KW"/>
</dbReference>
<sequence>MIRRVVSAAVLLGVAAALLVIAWPSLFGLSAAPVVAQLVSLRALSAALAIIGALTLALIAMLWRGARRFLASLALLALIFAAINVAVLSTRGFGNESFPTRAPAELSVLSWNTLGDAPGADRITQLALDEQADIIVLPETSQETGVEVAEGLRAAGRPMWVYSFAFDYIAKARSTTVLVSAAIGEYVVDDSVGNTTVLPSMVLRPDGHDGPTIIGVHPVAPLPSQLANWRADLDWINGICRGEQTILAGDLNATADHFRTIGGDSGGALRLGLGDCLDAGLLTGNGAVGTWPTRLPAILGAPIDHIMVTDDITVTGFRVITTEDGTGSDHRPIVARLIL</sequence>
<keyword evidence="1" id="KW-0812">Transmembrane</keyword>
<keyword evidence="1" id="KW-1133">Transmembrane helix</keyword>